<dbReference type="CDD" id="cd02968">
    <property type="entry name" value="SCO"/>
    <property type="match status" value="1"/>
</dbReference>
<evidence type="ECO:0000256" key="3">
    <source>
        <dbReference type="PIRSR" id="PIRSR603782-1"/>
    </source>
</evidence>
<dbReference type="PROSITE" id="PS51257">
    <property type="entry name" value="PROKAR_LIPOPROTEIN"/>
    <property type="match status" value="1"/>
</dbReference>
<feature type="binding site" evidence="3">
    <location>
        <position position="75"/>
    </location>
    <ligand>
        <name>Cu cation</name>
        <dbReference type="ChEBI" id="CHEBI:23378"/>
    </ligand>
</feature>
<dbReference type="InterPro" id="IPR003782">
    <property type="entry name" value="SCO1/SenC"/>
</dbReference>
<dbReference type="Gene3D" id="3.40.30.10">
    <property type="entry name" value="Glutaredoxin"/>
    <property type="match status" value="1"/>
</dbReference>
<evidence type="ECO:0000256" key="1">
    <source>
        <dbReference type="ARBA" id="ARBA00010996"/>
    </source>
</evidence>
<protein>
    <submittedName>
        <fullName evidence="6">SCO family protein</fullName>
    </submittedName>
</protein>
<feature type="binding site" evidence="3">
    <location>
        <position position="164"/>
    </location>
    <ligand>
        <name>Cu cation</name>
        <dbReference type="ChEBI" id="CHEBI:23378"/>
    </ligand>
</feature>
<dbReference type="AlphaFoldDB" id="A0A931IUX3"/>
<dbReference type="Pfam" id="PF02630">
    <property type="entry name" value="SCO1-SenC"/>
    <property type="match status" value="1"/>
</dbReference>
<dbReference type="GO" id="GO:0046872">
    <property type="term" value="F:metal ion binding"/>
    <property type="evidence" value="ECO:0007669"/>
    <property type="project" value="UniProtKB-KW"/>
</dbReference>
<keyword evidence="4" id="KW-1015">Disulfide bond</keyword>
<gene>
    <name evidence="6" type="ORF">I7X43_10295</name>
</gene>
<comment type="similarity">
    <text evidence="1">Belongs to the SCO1/2 family.</text>
</comment>
<dbReference type="EMBL" id="JAEDAL010000004">
    <property type="protein sequence ID" value="MBH9553237.1"/>
    <property type="molecule type" value="Genomic_DNA"/>
</dbReference>
<organism evidence="6 7">
    <name type="scientific">Inhella gelatinilytica</name>
    <dbReference type="NCBI Taxonomy" id="2795030"/>
    <lineage>
        <taxon>Bacteria</taxon>
        <taxon>Pseudomonadati</taxon>
        <taxon>Pseudomonadota</taxon>
        <taxon>Betaproteobacteria</taxon>
        <taxon>Burkholderiales</taxon>
        <taxon>Sphaerotilaceae</taxon>
        <taxon>Inhella</taxon>
    </lineage>
</organism>
<dbReference type="SUPFAM" id="SSF52833">
    <property type="entry name" value="Thioredoxin-like"/>
    <property type="match status" value="1"/>
</dbReference>
<keyword evidence="3" id="KW-0479">Metal-binding</keyword>
<dbReference type="PANTHER" id="PTHR12151">
    <property type="entry name" value="ELECTRON TRANSPORT PROTIN SCO1/SENC FAMILY MEMBER"/>
    <property type="match status" value="1"/>
</dbReference>
<name>A0A931IUX3_9BURK</name>
<sequence length="201" mass="22025">MYRCESGLNRRSFGLSLAAASSVLACQPVSRFEGIDLTGVGYARDFELRTPEGQVRRLVDYQGKVVVLFFGYTQCPDVCPSTLGELKLAKQRLGAAGERVVGLFVTVDPERDTPAVLKDYIAHFGPGMEALWAPPEALPALAQEFKVFFAKVPRKGADGYSVDHTAASFLFDDKGRIRVYLPYGKPPQALDHDLQQLLKGG</sequence>
<evidence type="ECO:0000313" key="6">
    <source>
        <dbReference type="EMBL" id="MBH9553237.1"/>
    </source>
</evidence>
<accession>A0A931IUX3</accession>
<reference evidence="6" key="1">
    <citation type="submission" date="2020-12" db="EMBL/GenBank/DDBJ databases">
        <title>The genome sequence of Inhella sp. 4Y17.</title>
        <authorList>
            <person name="Liu Y."/>
        </authorList>
    </citation>
    <scope>NUCLEOTIDE SEQUENCE</scope>
    <source>
        <strain evidence="6">4Y10</strain>
    </source>
</reference>
<evidence type="ECO:0000256" key="4">
    <source>
        <dbReference type="PIRSR" id="PIRSR603782-2"/>
    </source>
</evidence>
<dbReference type="PROSITE" id="PS51352">
    <property type="entry name" value="THIOREDOXIN_2"/>
    <property type="match status" value="1"/>
</dbReference>
<keyword evidence="7" id="KW-1185">Reference proteome</keyword>
<proteinExistence type="inferred from homology"/>
<dbReference type="Proteomes" id="UP000620139">
    <property type="component" value="Unassembled WGS sequence"/>
</dbReference>
<dbReference type="PANTHER" id="PTHR12151:SF25">
    <property type="entry name" value="LINALOOL DEHYDRATASE_ISOMERASE DOMAIN-CONTAINING PROTEIN"/>
    <property type="match status" value="1"/>
</dbReference>
<evidence type="ECO:0000256" key="2">
    <source>
        <dbReference type="ARBA" id="ARBA00023008"/>
    </source>
</evidence>
<dbReference type="InterPro" id="IPR013766">
    <property type="entry name" value="Thioredoxin_domain"/>
</dbReference>
<keyword evidence="2 3" id="KW-0186">Copper</keyword>
<evidence type="ECO:0000313" key="7">
    <source>
        <dbReference type="Proteomes" id="UP000620139"/>
    </source>
</evidence>
<feature type="disulfide bond" description="Redox-active" evidence="4">
    <location>
        <begin position="75"/>
        <end position="79"/>
    </location>
</feature>
<comment type="caution">
    <text evidence="6">The sequence shown here is derived from an EMBL/GenBank/DDBJ whole genome shotgun (WGS) entry which is preliminary data.</text>
</comment>
<evidence type="ECO:0000259" key="5">
    <source>
        <dbReference type="PROSITE" id="PS51352"/>
    </source>
</evidence>
<dbReference type="InterPro" id="IPR036249">
    <property type="entry name" value="Thioredoxin-like_sf"/>
</dbReference>
<feature type="domain" description="Thioredoxin" evidence="5">
    <location>
        <begin position="37"/>
        <end position="199"/>
    </location>
</feature>
<feature type="binding site" evidence="3">
    <location>
        <position position="79"/>
    </location>
    <ligand>
        <name>Cu cation</name>
        <dbReference type="ChEBI" id="CHEBI:23378"/>
    </ligand>
</feature>